<evidence type="ECO:0000259" key="3">
    <source>
        <dbReference type="Pfam" id="PF23584"/>
    </source>
</evidence>
<dbReference type="OrthoDB" id="4490227at2759"/>
<keyword evidence="1" id="KW-0812">Transmembrane</keyword>
<organism evidence="4 5">
    <name type="scientific">Orbilia oligospora</name>
    <name type="common">Nematode-trapping fungus</name>
    <name type="synonym">Arthrobotrys oligospora</name>
    <dbReference type="NCBI Taxonomy" id="2813651"/>
    <lineage>
        <taxon>Eukaryota</taxon>
        <taxon>Fungi</taxon>
        <taxon>Dikarya</taxon>
        <taxon>Ascomycota</taxon>
        <taxon>Pezizomycotina</taxon>
        <taxon>Orbiliomycetes</taxon>
        <taxon>Orbiliales</taxon>
        <taxon>Orbiliaceae</taxon>
        <taxon>Orbilia</taxon>
    </lineage>
</organism>
<gene>
    <name evidence="4" type="ORF">TWF970_000684</name>
</gene>
<dbReference type="InterPro" id="IPR055560">
    <property type="entry name" value="DUF7136"/>
</dbReference>
<name>A0A7C8VKQ4_ORBOL</name>
<dbReference type="EMBL" id="JAABOJ010000001">
    <property type="protein sequence ID" value="KAF3291471.1"/>
    <property type="molecule type" value="Genomic_DNA"/>
</dbReference>
<sequence>MHLISRAVWSLVGSLACFGATVANAAGVVDMGVVFPRINETYALTDWFPVVFAVQNTELAKNLRFSISSFVRSGPDLNGGLAGADAIHKLQNANYTSDPYLVYHYLKIVDEGPYELFASVIWGSCDESGEQPLFLGNSTNLVVRFNVKKDGQKVDLVAATAAEGQSCPKQGFGLNVTDQTREVSPTLDSRVNGTCAVLASPSPTTTGNPCRVRIDADANASMSAALHTALCKGLNPPADCPKENSAAHQLVVAGVASLATAFGAIGFLLSSFMKVSYYAAKSPKI</sequence>
<reference evidence="4 5" key="1">
    <citation type="submission" date="2020-01" db="EMBL/GenBank/DDBJ databases">
        <authorList>
            <person name="Palmer J.M."/>
        </authorList>
    </citation>
    <scope>NUCLEOTIDE SEQUENCE [LARGE SCALE GENOMIC DNA]</scope>
    <source>
        <strain evidence="4 5">TWF970</strain>
    </source>
</reference>
<accession>A0A7C8VKQ4</accession>
<dbReference type="Pfam" id="PF23584">
    <property type="entry name" value="DUF7136"/>
    <property type="match status" value="1"/>
</dbReference>
<feature type="signal peptide" evidence="2">
    <location>
        <begin position="1"/>
        <end position="25"/>
    </location>
</feature>
<dbReference type="Proteomes" id="UP000474640">
    <property type="component" value="Unassembled WGS sequence"/>
</dbReference>
<evidence type="ECO:0000256" key="1">
    <source>
        <dbReference type="SAM" id="Phobius"/>
    </source>
</evidence>
<keyword evidence="1" id="KW-1133">Transmembrane helix</keyword>
<evidence type="ECO:0000313" key="5">
    <source>
        <dbReference type="Proteomes" id="UP000474640"/>
    </source>
</evidence>
<comment type="caution">
    <text evidence="4">The sequence shown here is derived from an EMBL/GenBank/DDBJ whole genome shotgun (WGS) entry which is preliminary data.</text>
</comment>
<keyword evidence="1" id="KW-0472">Membrane</keyword>
<protein>
    <recommendedName>
        <fullName evidence="3">DUF7136 domain-containing protein</fullName>
    </recommendedName>
</protein>
<keyword evidence="2" id="KW-0732">Signal</keyword>
<dbReference type="AlphaFoldDB" id="A0A7C8VKQ4"/>
<proteinExistence type="predicted"/>
<feature type="transmembrane region" description="Helical" evidence="1">
    <location>
        <begin position="250"/>
        <end position="272"/>
    </location>
</feature>
<evidence type="ECO:0000256" key="2">
    <source>
        <dbReference type="SAM" id="SignalP"/>
    </source>
</evidence>
<feature type="chain" id="PRO_5028879122" description="DUF7136 domain-containing protein" evidence="2">
    <location>
        <begin position="26"/>
        <end position="285"/>
    </location>
</feature>
<dbReference type="PROSITE" id="PS51257">
    <property type="entry name" value="PROKAR_LIPOPROTEIN"/>
    <property type="match status" value="1"/>
</dbReference>
<feature type="domain" description="DUF7136" evidence="3">
    <location>
        <begin position="25"/>
        <end position="240"/>
    </location>
</feature>
<evidence type="ECO:0000313" key="4">
    <source>
        <dbReference type="EMBL" id="KAF3291471.1"/>
    </source>
</evidence>